<evidence type="ECO:0000256" key="1">
    <source>
        <dbReference type="PROSITE-ProRule" id="PRU00325"/>
    </source>
</evidence>
<keyword evidence="1" id="KW-0862">Zinc</keyword>
<gene>
    <name evidence="4" type="ORF">KDA_36440</name>
</gene>
<feature type="domain" description="SWIM-type" evidence="3">
    <location>
        <begin position="52"/>
        <end position="85"/>
    </location>
</feature>
<evidence type="ECO:0000313" key="4">
    <source>
        <dbReference type="EMBL" id="GCE28160.1"/>
    </source>
</evidence>
<dbReference type="RefSeq" id="WP_126628411.1">
    <property type="nucleotide sequence ID" value="NZ_BIFT01000001.1"/>
</dbReference>
<feature type="region of interest" description="Disordered" evidence="2">
    <location>
        <begin position="113"/>
        <end position="136"/>
    </location>
</feature>
<evidence type="ECO:0000256" key="2">
    <source>
        <dbReference type="SAM" id="MobiDB-lite"/>
    </source>
</evidence>
<protein>
    <recommendedName>
        <fullName evidence="3">SWIM-type domain-containing protein</fullName>
    </recommendedName>
</protein>
<keyword evidence="5" id="KW-1185">Reference proteome</keyword>
<dbReference type="GO" id="GO:0008270">
    <property type="term" value="F:zinc ion binding"/>
    <property type="evidence" value="ECO:0007669"/>
    <property type="project" value="UniProtKB-KW"/>
</dbReference>
<dbReference type="Proteomes" id="UP000287171">
    <property type="component" value="Unassembled WGS sequence"/>
</dbReference>
<dbReference type="Pfam" id="PF04434">
    <property type="entry name" value="SWIM"/>
    <property type="match status" value="1"/>
</dbReference>
<name>A0A402BA27_9CHLR</name>
<evidence type="ECO:0000259" key="3">
    <source>
        <dbReference type="PROSITE" id="PS50966"/>
    </source>
</evidence>
<evidence type="ECO:0000313" key="5">
    <source>
        <dbReference type="Proteomes" id="UP000287171"/>
    </source>
</evidence>
<dbReference type="PROSITE" id="PS50966">
    <property type="entry name" value="ZF_SWIM"/>
    <property type="match status" value="1"/>
</dbReference>
<proteinExistence type="predicted"/>
<dbReference type="InterPro" id="IPR007527">
    <property type="entry name" value="Znf_SWIM"/>
</dbReference>
<feature type="compositionally biased region" description="Polar residues" evidence="2">
    <location>
        <begin position="116"/>
        <end position="134"/>
    </location>
</feature>
<dbReference type="OrthoDB" id="9816340at2"/>
<organism evidence="4 5">
    <name type="scientific">Dictyobacter alpinus</name>
    <dbReference type="NCBI Taxonomy" id="2014873"/>
    <lineage>
        <taxon>Bacteria</taxon>
        <taxon>Bacillati</taxon>
        <taxon>Chloroflexota</taxon>
        <taxon>Ktedonobacteria</taxon>
        <taxon>Ktedonobacterales</taxon>
        <taxon>Dictyobacteraceae</taxon>
        <taxon>Dictyobacter</taxon>
    </lineage>
</organism>
<reference evidence="5" key="1">
    <citation type="submission" date="2018-12" db="EMBL/GenBank/DDBJ databases">
        <title>Tengunoibacter tsumagoiensis gen. nov., sp. nov., Dictyobacter kobayashii sp. nov., D. alpinus sp. nov., and D. joshuensis sp. nov. and description of Dictyobacteraceae fam. nov. within the order Ktedonobacterales isolated from Tengu-no-mugimeshi.</title>
        <authorList>
            <person name="Wang C.M."/>
            <person name="Zheng Y."/>
            <person name="Sakai Y."/>
            <person name="Toyoda A."/>
            <person name="Minakuchi Y."/>
            <person name="Abe K."/>
            <person name="Yokota A."/>
            <person name="Yabe S."/>
        </authorList>
    </citation>
    <scope>NUCLEOTIDE SEQUENCE [LARGE SCALE GENOMIC DNA]</scope>
    <source>
        <strain evidence="5">Uno16</strain>
    </source>
</reference>
<dbReference type="AlphaFoldDB" id="A0A402BA27"/>
<sequence length="440" mass="49439">MELTITTDQVSKMALDASAEKAGKKLAVPKHWQNLGQNTQALWGECQGSALYQVRVDLTSFTTQCSCPSRKLPCKHSLGLLFLAASTPGVFSEAEPPEWVSSWLQKRAAAQKRQETLASKETQPTSSNKKASQSIDKRQAKVQLGIEQLDLWLNDLVRNGLGSVEALPATFWEQQAAQMVDAQASGLAARVRILADIPNASKTWTARLLAQLGKLALLTEAYRHLERVDSNLQEEIRQLVGWTVKEPEVLARGTHITDDWLFLGQRQESAQRGRLQRTWLWGARNQQSAYILQFSFAGAPYTEHYPTGFHQEAEMAYWPGALAQRALFVERQSTIQPIQTALPGKESFTEFLAEVASQLAQQPWQERFLCILRQAIPIYDVERDRWYLRDQLGKALPLTASDHWKLLALSGGHPVDFSGEWNGETLFPLGIVVDQHYHVL</sequence>
<keyword evidence="1" id="KW-0479">Metal-binding</keyword>
<accession>A0A402BA27</accession>
<dbReference type="EMBL" id="BIFT01000001">
    <property type="protein sequence ID" value="GCE28160.1"/>
    <property type="molecule type" value="Genomic_DNA"/>
</dbReference>
<keyword evidence="1" id="KW-0863">Zinc-finger</keyword>
<comment type="caution">
    <text evidence="4">The sequence shown here is derived from an EMBL/GenBank/DDBJ whole genome shotgun (WGS) entry which is preliminary data.</text>
</comment>